<feature type="binding site" evidence="6">
    <location>
        <begin position="123"/>
        <end position="126"/>
    </location>
    <ligand>
        <name>FAD</name>
        <dbReference type="ChEBI" id="CHEBI:57692"/>
    </ligand>
</feature>
<accession>K5VZG7</accession>
<dbReference type="Gene3D" id="3.30.560.10">
    <property type="entry name" value="Glucose Oxidase, domain 3"/>
    <property type="match status" value="1"/>
</dbReference>
<dbReference type="GO" id="GO:0016614">
    <property type="term" value="F:oxidoreductase activity, acting on CH-OH group of donors"/>
    <property type="evidence" value="ECO:0007669"/>
    <property type="project" value="InterPro"/>
</dbReference>
<dbReference type="InterPro" id="IPR036188">
    <property type="entry name" value="FAD/NAD-bd_sf"/>
</dbReference>
<dbReference type="Gene3D" id="3.50.50.60">
    <property type="entry name" value="FAD/NAD(P)-binding domain"/>
    <property type="match status" value="1"/>
</dbReference>
<keyword evidence="11" id="KW-1185">Reference proteome</keyword>
<dbReference type="InterPro" id="IPR007867">
    <property type="entry name" value="GMC_OxRtase_C"/>
</dbReference>
<dbReference type="GO" id="GO:0050660">
    <property type="term" value="F:flavin adenine dinucleotide binding"/>
    <property type="evidence" value="ECO:0007669"/>
    <property type="project" value="InterPro"/>
</dbReference>
<evidence type="ECO:0000256" key="4">
    <source>
        <dbReference type="ARBA" id="ARBA00022827"/>
    </source>
</evidence>
<feature type="domain" description="Glucose-methanol-choline oxidoreductase N-terminal" evidence="9">
    <location>
        <begin position="113"/>
        <end position="136"/>
    </location>
</feature>
<evidence type="ECO:0000256" key="8">
    <source>
        <dbReference type="SAM" id="SignalP"/>
    </source>
</evidence>
<dbReference type="Pfam" id="PF05199">
    <property type="entry name" value="GMC_oxred_C"/>
    <property type="match status" value="1"/>
</dbReference>
<organism evidence="10 11">
    <name type="scientific">Phanerochaete carnosa (strain HHB-10118-sp)</name>
    <name type="common">White-rot fungus</name>
    <name type="synonym">Peniophora carnosa</name>
    <dbReference type="NCBI Taxonomy" id="650164"/>
    <lineage>
        <taxon>Eukaryota</taxon>
        <taxon>Fungi</taxon>
        <taxon>Dikarya</taxon>
        <taxon>Basidiomycota</taxon>
        <taxon>Agaricomycotina</taxon>
        <taxon>Agaricomycetes</taxon>
        <taxon>Polyporales</taxon>
        <taxon>Phanerochaetaceae</taxon>
        <taxon>Phanerochaete</taxon>
    </lineage>
</organism>
<comment type="cofactor">
    <cofactor evidence="1 6">
        <name>FAD</name>
        <dbReference type="ChEBI" id="CHEBI:57692"/>
    </cofactor>
</comment>
<dbReference type="HOGENOM" id="CLU_002865_6_3_1"/>
<evidence type="ECO:0000256" key="2">
    <source>
        <dbReference type="ARBA" id="ARBA00010790"/>
    </source>
</evidence>
<dbReference type="SUPFAM" id="SSF54373">
    <property type="entry name" value="FAD-linked reductases, C-terminal domain"/>
    <property type="match status" value="1"/>
</dbReference>
<dbReference type="PIRSF" id="PIRSF000137">
    <property type="entry name" value="Alcohol_oxidase"/>
    <property type="match status" value="1"/>
</dbReference>
<dbReference type="InParanoid" id="K5VZG7"/>
<evidence type="ECO:0000256" key="1">
    <source>
        <dbReference type="ARBA" id="ARBA00001974"/>
    </source>
</evidence>
<protein>
    <recommendedName>
        <fullName evidence="9">Glucose-methanol-choline oxidoreductase N-terminal domain-containing protein</fullName>
    </recommendedName>
</protein>
<evidence type="ECO:0000256" key="5">
    <source>
        <dbReference type="PIRSR" id="PIRSR000137-1"/>
    </source>
</evidence>
<dbReference type="SUPFAM" id="SSF51905">
    <property type="entry name" value="FAD/NAD(P)-binding domain"/>
    <property type="match status" value="1"/>
</dbReference>
<dbReference type="InterPro" id="IPR012132">
    <property type="entry name" value="GMC_OxRdtase"/>
</dbReference>
<feature type="signal peptide" evidence="8">
    <location>
        <begin position="1"/>
        <end position="21"/>
    </location>
</feature>
<feature type="binding site" evidence="6">
    <location>
        <position position="262"/>
    </location>
    <ligand>
        <name>FAD</name>
        <dbReference type="ChEBI" id="CHEBI:57692"/>
    </ligand>
</feature>
<reference evidence="10 11" key="1">
    <citation type="journal article" date="2012" name="BMC Genomics">
        <title>Comparative genomics of the white-rot fungi, Phanerochaete carnosa and P. chrysosporium, to elucidate the genetic basis of the distinct wood types they colonize.</title>
        <authorList>
            <person name="Suzuki H."/>
            <person name="MacDonald J."/>
            <person name="Syed K."/>
            <person name="Salamov A."/>
            <person name="Hori C."/>
            <person name="Aerts A."/>
            <person name="Henrissat B."/>
            <person name="Wiebenga A."/>
            <person name="vanKuyk P.A."/>
            <person name="Barry K."/>
            <person name="Lindquist E."/>
            <person name="LaButti K."/>
            <person name="Lapidus A."/>
            <person name="Lucas S."/>
            <person name="Coutinho P."/>
            <person name="Gong Y."/>
            <person name="Samejima M."/>
            <person name="Mahadevan R."/>
            <person name="Abou-Zaid M."/>
            <person name="de Vries R.P."/>
            <person name="Igarashi K."/>
            <person name="Yadav J.S."/>
            <person name="Grigoriev I.V."/>
            <person name="Master E.R."/>
        </authorList>
    </citation>
    <scope>NUCLEOTIDE SEQUENCE [LARGE SCALE GENOMIC DNA]</scope>
    <source>
        <strain evidence="10 11">HHB-10118-sp</strain>
    </source>
</reference>
<evidence type="ECO:0000256" key="3">
    <source>
        <dbReference type="ARBA" id="ARBA00022630"/>
    </source>
</evidence>
<feature type="active site" description="Proton donor" evidence="5">
    <location>
        <position position="535"/>
    </location>
</feature>
<evidence type="ECO:0000256" key="7">
    <source>
        <dbReference type="RuleBase" id="RU003968"/>
    </source>
</evidence>
<proteinExistence type="inferred from homology"/>
<dbReference type="AlphaFoldDB" id="K5VZG7"/>
<keyword evidence="8" id="KW-0732">Signal</keyword>
<dbReference type="EMBL" id="JH930475">
    <property type="protein sequence ID" value="EKM52230.1"/>
    <property type="molecule type" value="Genomic_DNA"/>
</dbReference>
<evidence type="ECO:0000256" key="6">
    <source>
        <dbReference type="PIRSR" id="PIRSR000137-2"/>
    </source>
</evidence>
<dbReference type="InterPro" id="IPR000172">
    <property type="entry name" value="GMC_OxRdtase_N"/>
</dbReference>
<feature type="active site" description="Proton acceptor" evidence="5">
    <location>
        <position position="579"/>
    </location>
</feature>
<name>K5VZG7_PHACS</name>
<dbReference type="OrthoDB" id="269227at2759"/>
<dbReference type="Proteomes" id="UP000008370">
    <property type="component" value="Unassembled WGS sequence"/>
</dbReference>
<comment type="similarity">
    <text evidence="2 7">Belongs to the GMC oxidoreductase family.</text>
</comment>
<dbReference type="PANTHER" id="PTHR11552:SF147">
    <property type="entry name" value="CHOLINE DEHYDROGENASE, MITOCHONDRIAL"/>
    <property type="match status" value="1"/>
</dbReference>
<dbReference type="GeneID" id="18907150"/>
<dbReference type="PANTHER" id="PTHR11552">
    <property type="entry name" value="GLUCOSE-METHANOL-CHOLINE GMC OXIDOREDUCTASE"/>
    <property type="match status" value="1"/>
</dbReference>
<evidence type="ECO:0000259" key="9">
    <source>
        <dbReference type="PROSITE" id="PS00623"/>
    </source>
</evidence>
<keyword evidence="3 7" id="KW-0285">Flavoprotein</keyword>
<evidence type="ECO:0000313" key="11">
    <source>
        <dbReference type="Proteomes" id="UP000008370"/>
    </source>
</evidence>
<evidence type="ECO:0000313" key="10">
    <source>
        <dbReference type="EMBL" id="EKM52230.1"/>
    </source>
</evidence>
<dbReference type="Pfam" id="PF00732">
    <property type="entry name" value="GMC_oxred_N"/>
    <property type="match status" value="1"/>
</dbReference>
<gene>
    <name evidence="10" type="ORF">PHACADRAFT_100299</name>
</gene>
<dbReference type="PROSITE" id="PS00623">
    <property type="entry name" value="GMC_OXRED_1"/>
    <property type="match status" value="1"/>
</dbReference>
<dbReference type="KEGG" id="pco:PHACADRAFT_100299"/>
<keyword evidence="4 6" id="KW-0274">FAD</keyword>
<feature type="chain" id="PRO_5003885175" description="Glucose-methanol-choline oxidoreductase N-terminal domain-containing protein" evidence="8">
    <location>
        <begin position="22"/>
        <end position="600"/>
    </location>
</feature>
<sequence>MRLTRNAELFTLLAFCHAVYAALYTDSDHLPATIFDFVIVGGGTAGCVVASRLMENPDVSVLVVEAGISNNGILGIQIPFLASQNLGNASFLWNFVTAPQPGLDNRTVSYARGRILGGSSSVNYLVYTRGAGQEYDKWAEITGDQGWSWDNLSKYYLKSSRLVPPADHHNTTGQVEPSAHGFGPVEVSVSGFPTEIDGRVVNTSKIPGSEFPFNADLNFGDYLGVSYLQATVGRGQRSSAATAYLDPVLSRKNLHVLINNTVTRLISSGSSYGKPSFKAAEFAPDASGAGLPLSAGLVLTLQPAKRGYIGTPQILMLSGVGDREVLTAAGIKPVVDLPDVGQHLRDQPRVENYWTVASNMTSDTISRNPDIFNADHTLWKKNHSGQFAASTANTTGFFRIPNDDPIWNNVSDPELDPNIAHFELIFDDGFSPTVDPLPPTGNYLSINTVLVSPTSVGSVRLASSDPFASPLINPGFLTTEFDNFALLAATKAARRFVEARFWEGFIIERFGSMGSAESDEEILAAIRQAVVTIYHAACTARMLPANASWGVVDLQLRAKGVSGLRVVDASVMPVIPAEHPVAAVYVVAERAADLIKGSWS</sequence>
<dbReference type="RefSeq" id="XP_007398586.1">
    <property type="nucleotide sequence ID" value="XM_007398524.1"/>
</dbReference>